<evidence type="ECO:0000313" key="1">
    <source>
        <dbReference type="EMBL" id="KAL1569078.1"/>
    </source>
</evidence>
<keyword evidence="2" id="KW-1185">Reference proteome</keyword>
<dbReference type="Proteomes" id="UP001567538">
    <property type="component" value="Unassembled WGS sequence"/>
</dbReference>
<sequence length="82" mass="9226">MFTLAQPRVSSRSEVQIISDHPKILTEVFQVAAIFNSSSVGFLHDRRFRRCPIVLKFLRKGTYPNGLRKGLAACFMLVGTLS</sequence>
<gene>
    <name evidence="1" type="ORF">AAHA92_00601</name>
</gene>
<comment type="caution">
    <text evidence="1">The sequence shown here is derived from an EMBL/GenBank/DDBJ whole genome shotgun (WGS) entry which is preliminary data.</text>
</comment>
<name>A0ABD1INB5_SALDI</name>
<dbReference type="AlphaFoldDB" id="A0ABD1INB5"/>
<protein>
    <submittedName>
        <fullName evidence="1">Uncharacterized protein</fullName>
    </submittedName>
</protein>
<accession>A0ABD1INB5</accession>
<evidence type="ECO:0000313" key="2">
    <source>
        <dbReference type="Proteomes" id="UP001567538"/>
    </source>
</evidence>
<reference evidence="1 2" key="1">
    <citation type="submission" date="2024-06" db="EMBL/GenBank/DDBJ databases">
        <title>A chromosome level genome sequence of Diviner's sage (Salvia divinorum).</title>
        <authorList>
            <person name="Ford S.A."/>
            <person name="Ro D.-K."/>
            <person name="Ness R.W."/>
            <person name="Phillips M.A."/>
        </authorList>
    </citation>
    <scope>NUCLEOTIDE SEQUENCE [LARGE SCALE GENOMIC DNA]</scope>
    <source>
        <strain evidence="1">SAF-2024a</strain>
        <tissue evidence="1">Leaf</tissue>
    </source>
</reference>
<dbReference type="EMBL" id="JBEAFC010000001">
    <property type="protein sequence ID" value="KAL1569078.1"/>
    <property type="molecule type" value="Genomic_DNA"/>
</dbReference>
<proteinExistence type="predicted"/>
<organism evidence="1 2">
    <name type="scientific">Salvia divinorum</name>
    <name type="common">Maria pastora</name>
    <name type="synonym">Diviner's sage</name>
    <dbReference type="NCBI Taxonomy" id="28513"/>
    <lineage>
        <taxon>Eukaryota</taxon>
        <taxon>Viridiplantae</taxon>
        <taxon>Streptophyta</taxon>
        <taxon>Embryophyta</taxon>
        <taxon>Tracheophyta</taxon>
        <taxon>Spermatophyta</taxon>
        <taxon>Magnoliopsida</taxon>
        <taxon>eudicotyledons</taxon>
        <taxon>Gunneridae</taxon>
        <taxon>Pentapetalae</taxon>
        <taxon>asterids</taxon>
        <taxon>lamiids</taxon>
        <taxon>Lamiales</taxon>
        <taxon>Lamiaceae</taxon>
        <taxon>Nepetoideae</taxon>
        <taxon>Mentheae</taxon>
        <taxon>Salviinae</taxon>
        <taxon>Salvia</taxon>
        <taxon>Salvia subgen. Calosphace</taxon>
    </lineage>
</organism>